<comment type="caution">
    <text evidence="1">The sequence shown here is derived from an EMBL/GenBank/DDBJ whole genome shotgun (WGS) entry which is preliminary data.</text>
</comment>
<gene>
    <name evidence="1" type="ORF">QFC20_001136</name>
</gene>
<dbReference type="EMBL" id="JASBWS010000006">
    <property type="protein sequence ID" value="KAJ9115269.1"/>
    <property type="molecule type" value="Genomic_DNA"/>
</dbReference>
<evidence type="ECO:0000313" key="2">
    <source>
        <dbReference type="Proteomes" id="UP001230649"/>
    </source>
</evidence>
<protein>
    <submittedName>
        <fullName evidence="1">Uncharacterized protein</fullName>
    </submittedName>
</protein>
<proteinExistence type="predicted"/>
<name>A0ACC2WU27_9TREE</name>
<keyword evidence="2" id="KW-1185">Reference proteome</keyword>
<accession>A0ACC2WU27</accession>
<sequence>MQRRDGSHEAGADSFEMPRMNMQDYDASGLMDDLSISGTPTFKGKGRYEDSDLLADDSYQYEMRKAEHGGRRDEEDLSRNDGYDDQSAGDQTITRDDDVHKSTHTNDKESGGSAGRANGKVVDAQRDERLRAALFELKKMNEVFENYARALEAARHHNERLAKRTAQTSQLLDQYVSLLSQTEHTQRLILDKRWTGVTDDHRFAEEAERLRIEEEERRLHEEELSRQREIELQNQREREREAKERAAAASANATTGGRSGVGRLGLGKGTRGGAVSGARGSIRGRGRLR</sequence>
<dbReference type="Proteomes" id="UP001230649">
    <property type="component" value="Unassembled WGS sequence"/>
</dbReference>
<evidence type="ECO:0000313" key="1">
    <source>
        <dbReference type="EMBL" id="KAJ9115269.1"/>
    </source>
</evidence>
<reference evidence="1" key="1">
    <citation type="submission" date="2023-04" db="EMBL/GenBank/DDBJ databases">
        <title>Draft Genome sequencing of Naganishia species isolated from polar environments using Oxford Nanopore Technology.</title>
        <authorList>
            <person name="Leo P."/>
            <person name="Venkateswaran K."/>
        </authorList>
    </citation>
    <scope>NUCLEOTIDE SEQUENCE</scope>
    <source>
        <strain evidence="1">MNA-CCFEE 5262</strain>
    </source>
</reference>
<organism evidence="1 2">
    <name type="scientific">Naganishia adeliensis</name>
    <dbReference type="NCBI Taxonomy" id="92952"/>
    <lineage>
        <taxon>Eukaryota</taxon>
        <taxon>Fungi</taxon>
        <taxon>Dikarya</taxon>
        <taxon>Basidiomycota</taxon>
        <taxon>Agaricomycotina</taxon>
        <taxon>Tremellomycetes</taxon>
        <taxon>Filobasidiales</taxon>
        <taxon>Filobasidiaceae</taxon>
        <taxon>Naganishia</taxon>
    </lineage>
</organism>